<dbReference type="SUPFAM" id="SSF53474">
    <property type="entry name" value="alpha/beta-Hydrolases"/>
    <property type="match status" value="1"/>
</dbReference>
<feature type="domain" description="Peptidase S9 prolyl oligopeptidase catalytic" evidence="3">
    <location>
        <begin position="741"/>
        <end position="942"/>
    </location>
</feature>
<dbReference type="PANTHER" id="PTHR43056:SF5">
    <property type="entry name" value="PEPTIDASE S9 PROLYL OLIGOPEPTIDASE CATALYTIC DOMAIN-CONTAINING PROTEIN"/>
    <property type="match status" value="1"/>
</dbReference>
<dbReference type="InterPro" id="IPR050585">
    <property type="entry name" value="Xaa-Pro_dipeptidyl-ppase/CocE"/>
</dbReference>
<dbReference type="PANTHER" id="PTHR43056">
    <property type="entry name" value="PEPTIDASE S9 PROLYL OLIGOPEPTIDASE"/>
    <property type="match status" value="1"/>
</dbReference>
<keyword evidence="5" id="KW-1185">Reference proteome</keyword>
<dbReference type="EMBL" id="VAHF01000010">
    <property type="protein sequence ID" value="TXG52352.1"/>
    <property type="molecule type" value="Genomic_DNA"/>
</dbReference>
<dbReference type="Proteomes" id="UP000323000">
    <property type="component" value="Chromosome 10"/>
</dbReference>
<organism evidence="4 5">
    <name type="scientific">Acer yangbiense</name>
    <dbReference type="NCBI Taxonomy" id="1000413"/>
    <lineage>
        <taxon>Eukaryota</taxon>
        <taxon>Viridiplantae</taxon>
        <taxon>Streptophyta</taxon>
        <taxon>Embryophyta</taxon>
        <taxon>Tracheophyta</taxon>
        <taxon>Spermatophyta</taxon>
        <taxon>Magnoliopsida</taxon>
        <taxon>eudicotyledons</taxon>
        <taxon>Gunneridae</taxon>
        <taxon>Pentapetalae</taxon>
        <taxon>rosids</taxon>
        <taxon>malvids</taxon>
        <taxon>Sapindales</taxon>
        <taxon>Sapindaceae</taxon>
        <taxon>Hippocastanoideae</taxon>
        <taxon>Acereae</taxon>
        <taxon>Acer</taxon>
    </lineage>
</organism>
<dbReference type="AlphaFoldDB" id="A0A5C7H7C9"/>
<dbReference type="InterPro" id="IPR013078">
    <property type="entry name" value="His_Pase_superF_clade-1"/>
</dbReference>
<dbReference type="InterPro" id="IPR001345">
    <property type="entry name" value="PG/BPGM_mutase_AS"/>
</dbReference>
<evidence type="ECO:0000256" key="1">
    <source>
        <dbReference type="PIRSR" id="PIRSR613078-1"/>
    </source>
</evidence>
<accession>A0A5C7H7C9</accession>
<dbReference type="PROSITE" id="PS00175">
    <property type="entry name" value="PG_MUTASE"/>
    <property type="match status" value="1"/>
</dbReference>
<feature type="active site" description="Tele-phosphohistidine intermediate" evidence="1">
    <location>
        <position position="28"/>
    </location>
</feature>
<evidence type="ECO:0000256" key="2">
    <source>
        <dbReference type="PIRSR" id="PIRSR613078-2"/>
    </source>
</evidence>
<evidence type="ECO:0000313" key="5">
    <source>
        <dbReference type="Proteomes" id="UP000323000"/>
    </source>
</evidence>
<dbReference type="InterPro" id="IPR029058">
    <property type="entry name" value="AB_hydrolase_fold"/>
</dbReference>
<feature type="active site" description="Proton donor/acceptor" evidence="1">
    <location>
        <position position="103"/>
    </location>
</feature>
<dbReference type="Pfam" id="PF00326">
    <property type="entry name" value="Peptidase_S9"/>
    <property type="match status" value="1"/>
</dbReference>
<dbReference type="Pfam" id="PF00300">
    <property type="entry name" value="His_Phos_1"/>
    <property type="match status" value="1"/>
</dbReference>
<feature type="binding site" evidence="2">
    <location>
        <begin position="27"/>
        <end position="34"/>
    </location>
    <ligand>
        <name>substrate</name>
    </ligand>
</feature>
<dbReference type="OrthoDB" id="416344at2759"/>
<dbReference type="GO" id="GO:0008236">
    <property type="term" value="F:serine-type peptidase activity"/>
    <property type="evidence" value="ECO:0007669"/>
    <property type="project" value="InterPro"/>
</dbReference>
<reference evidence="5" key="1">
    <citation type="journal article" date="2019" name="Gigascience">
        <title>De novo genome assembly of the endangered Acer yangbiense, a plant species with extremely small populations endemic to Yunnan Province, China.</title>
        <authorList>
            <person name="Yang J."/>
            <person name="Wariss H.M."/>
            <person name="Tao L."/>
            <person name="Zhang R."/>
            <person name="Yun Q."/>
            <person name="Hollingsworth P."/>
            <person name="Dao Z."/>
            <person name="Luo G."/>
            <person name="Guo H."/>
            <person name="Ma Y."/>
            <person name="Sun W."/>
        </authorList>
    </citation>
    <scope>NUCLEOTIDE SEQUENCE [LARGE SCALE GENOMIC DNA]</scope>
    <source>
        <strain evidence="5">cv. Malutang</strain>
    </source>
</reference>
<dbReference type="Gene3D" id="3.40.50.1820">
    <property type="entry name" value="alpha/beta hydrolase"/>
    <property type="match status" value="1"/>
</dbReference>
<proteinExistence type="predicted"/>
<dbReference type="GO" id="GO:0006508">
    <property type="term" value="P:proteolysis"/>
    <property type="evidence" value="ECO:0007669"/>
    <property type="project" value="InterPro"/>
</dbReference>
<dbReference type="Gene3D" id="3.40.50.1240">
    <property type="entry name" value="Phosphoglycerate mutase-like"/>
    <property type="match status" value="1"/>
</dbReference>
<dbReference type="InterPro" id="IPR029033">
    <property type="entry name" value="His_PPase_superfam"/>
</dbReference>
<dbReference type="InterPro" id="IPR001375">
    <property type="entry name" value="Peptidase_S9_cat"/>
</dbReference>
<name>A0A5C7H7C9_9ROSI</name>
<gene>
    <name evidence="4" type="ORF">EZV62_021521</name>
</gene>
<dbReference type="CDD" id="cd07067">
    <property type="entry name" value="HP_PGM_like"/>
    <property type="match status" value="1"/>
</dbReference>
<sequence length="959" mass="106797">MTLSRSLILGFADDATLSDYAEIIVVRHGETAWNADGRIQGHLDVELNDVGRQQATAVADQLSKEKAISAVYSSDLKRAFETASIIANRCGVAEVKTDPDLRERHLGDLQGLQLKEAVELKPDAYVASSSSRTDQEIPGGGESFEQLYRRCTSSLQKIGIKHRGERVVVVTHGGVLRAFHKRSAPAEKLPGKILNASVNKFHLGDEEWILKTWSDISHLNETGYLAAAFGAIASLTRFSTYYSSSSSRTSSLTFNYLFSRRIIFTVSANKRQHKQQSCRIMASSTTSLSPGQDKIAAPYGSWKSPITADVVSGASKRLGGTAVDGHGHLIWLESRPTESGRAVLVKEPEKAGGEPIDITPKEFAVRSTAQEYGGGAFRIFGDTVVFSNYKDQRLYKQSVDSKDSSPVPITPDYGAPLLCYADGVYDSRFKRYVTVREDHREDGLNPITNIVAIDLRDENIQEPKILVSGSDFYAFPRIDPKGERVAWIEWHHPNMPWDKAELWVGYISESGDVYKRICVAGFDPTIVESPTEPKWSSRGELFFVTDRGSGFWNLHKWVESNNEVVAVYSLNAEFSRPLWVFGMNSYEIIQSHEEKNLIACSYRQNGRSYLGILDDVEGSLSLLDIPFTDIDNITSGNDCLYVEGASAVEPSSVAKVTLDGHKSKAVDFKIVWSSSPDTLKYKSYFSLPEIIEFQTYVPGQKAYAYYYPPSNPIYQASQEEKPPLLLKSHGGPTGETRGMLNLNIQYWTSRGWAFVDVNYGGSTGYGREYRERLLGNWGIVDVNDCCSCARFLVDSGKADEERLCITGGSAGGYTTLAALAFRDIFKAGASLYGVADLSMLRAETHKFESRYIDNLVGTEKDYFERSPLNFVDKFSCPIILFQGLEDKVVPPDQARKIYQALKKKGLPVALVEYEGEQHGFRKAESIKFTLEQQMVFFARLVGHFNVADEINPIKIDNFD</sequence>
<evidence type="ECO:0000259" key="3">
    <source>
        <dbReference type="Pfam" id="PF00326"/>
    </source>
</evidence>
<protein>
    <recommendedName>
        <fullName evidence="3">Peptidase S9 prolyl oligopeptidase catalytic domain-containing protein</fullName>
    </recommendedName>
</protein>
<dbReference type="SMART" id="SM00855">
    <property type="entry name" value="PGAM"/>
    <property type="match status" value="1"/>
</dbReference>
<comment type="caution">
    <text evidence="4">The sequence shown here is derived from an EMBL/GenBank/DDBJ whole genome shotgun (WGS) entry which is preliminary data.</text>
</comment>
<dbReference type="FunFam" id="3.40.50.1240:FF:000137">
    <property type="match status" value="1"/>
</dbReference>
<dbReference type="SUPFAM" id="SSF82171">
    <property type="entry name" value="DPP6 N-terminal domain-like"/>
    <property type="match status" value="1"/>
</dbReference>
<evidence type="ECO:0000313" key="4">
    <source>
        <dbReference type="EMBL" id="TXG52352.1"/>
    </source>
</evidence>
<feature type="binding site" evidence="2">
    <location>
        <position position="78"/>
    </location>
    <ligand>
        <name>substrate</name>
    </ligand>
</feature>
<dbReference type="SUPFAM" id="SSF53254">
    <property type="entry name" value="Phosphoglycerate mutase-like"/>
    <property type="match status" value="1"/>
</dbReference>